<dbReference type="RefSeq" id="WP_136542661.1">
    <property type="nucleotide sequence ID" value="NZ_STGU01000012.1"/>
</dbReference>
<dbReference type="Proteomes" id="UP000307378">
    <property type="component" value="Unassembled WGS sequence"/>
</dbReference>
<evidence type="ECO:0000313" key="1">
    <source>
        <dbReference type="EMBL" id="THV32955.1"/>
    </source>
</evidence>
<name>A0A4S8PT32_9HYPH</name>
<dbReference type="InterPro" id="IPR008979">
    <property type="entry name" value="Galactose-bd-like_sf"/>
</dbReference>
<dbReference type="EMBL" id="STGU01000012">
    <property type="protein sequence ID" value="THV32955.1"/>
    <property type="molecule type" value="Genomic_DNA"/>
</dbReference>
<reference evidence="1 2" key="1">
    <citation type="submission" date="2019-04" db="EMBL/GenBank/DDBJ databases">
        <title>genome sequence of strain W3.</title>
        <authorList>
            <person name="Gao J."/>
            <person name="Sun J."/>
        </authorList>
    </citation>
    <scope>NUCLEOTIDE SEQUENCE [LARGE SCALE GENOMIC DNA]</scope>
    <source>
        <strain evidence="1 2">W3</strain>
    </source>
</reference>
<accession>A0A4S8PT32</accession>
<comment type="caution">
    <text evidence="1">The sequence shown here is derived from an EMBL/GenBank/DDBJ whole genome shotgun (WGS) entry which is preliminary data.</text>
</comment>
<proteinExistence type="predicted"/>
<sequence>MSDVSKLSRYLVSQRLAPEVAKVSRYIVTGARATSARVRRRTLINDYLSSAALGGLLPMSLPVQNADASKGVNGWTARAGTGPLVITGIYAHSGNTHFAAGSELLGRWDQDIEVPVVLTPRVDAGLVMMELSAYRAAWTDADESGMYIEMLNGAGKIIASEYQPRTDPANNSNPVWAKDTLAVFLAPQTRTVRVGVWHERDSGTESSTYFDDFEVMFKAPDKTYSQVFYLEPDLGDQIGFFRTEGTTGNAHIYRGTANRFLFPGFGLDGTGEVYRDFTFTEAQLDLVGTGGAEIDWTWLEGQYPGGADTYRVQLIFLDENDAPIAHDPIESSAGLTAPAETWTKLKRTAVVPVQARKVRLIYTGGGSSGSNRDGYFAHMRLVISVASIGGALLTVPSYDDLTTMPVKGAWGLRRLISTYSGPIVRLRNQATNEEVDLGSTNNGNLAKVPDAAAIYKVVRLYDQSGLGSDLVQTTAARQPEFRQAGSPNGRPIMKFDGAGTHMIDVEEGTNRPYMIPYPNVVWLGGAGSEVGSASYQTMWGIPQAWGSNSPPYFRTQVGWANNQDTALVRNAAVESNIQQGTFGWNGGWGGWITWAQAGRIQPLGIPVERQFGDASTPTTYPNSTRMVLGGGGLGTTDAFSGFFTEMVVLEGSPNPDVRRTFRDEVEKVLAASVMGDGTMYRIYLKSSFGGYERNGNFSEVRLFNDGGEVDLTDEGGTAFSSKNFSTGERERNAINNNLNDTWTAGADPVDAYWGVSLNGDYKPSRMDIVNRNAYTDYMPDKFEIQQLTKDGWRVAADVNVGSQGHSANQLYVIEWVNSDF</sequence>
<evidence type="ECO:0000313" key="2">
    <source>
        <dbReference type="Proteomes" id="UP000307378"/>
    </source>
</evidence>
<gene>
    <name evidence="1" type="ORF">FAA86_18870</name>
</gene>
<dbReference type="SUPFAM" id="SSF49785">
    <property type="entry name" value="Galactose-binding domain-like"/>
    <property type="match status" value="1"/>
</dbReference>
<protein>
    <submittedName>
        <fullName evidence="1">Discoidin domain-containing protein</fullName>
    </submittedName>
</protein>
<organism evidence="1 2">
    <name type="scientific">Rhizobium rosettiformans W3</name>
    <dbReference type="NCBI Taxonomy" id="538378"/>
    <lineage>
        <taxon>Bacteria</taxon>
        <taxon>Pseudomonadati</taxon>
        <taxon>Pseudomonadota</taxon>
        <taxon>Alphaproteobacteria</taxon>
        <taxon>Hyphomicrobiales</taxon>
        <taxon>Rhizobiaceae</taxon>
        <taxon>Rhizobium/Agrobacterium group</taxon>
        <taxon>Rhizobium</taxon>
    </lineage>
</organism>
<dbReference type="Gene3D" id="2.60.120.200">
    <property type="match status" value="1"/>
</dbReference>
<dbReference type="AlphaFoldDB" id="A0A4S8PT32"/>